<protein>
    <submittedName>
        <fullName evidence="3">Helix-turn-helix domain-containing protein</fullName>
    </submittedName>
</protein>
<comment type="caution">
    <text evidence="3">The sequence shown here is derived from an EMBL/GenBank/DDBJ whole genome shotgun (WGS) entry which is preliminary data.</text>
</comment>
<reference evidence="3 4" key="1">
    <citation type="submission" date="2021-04" db="EMBL/GenBank/DDBJ databases">
        <authorList>
            <person name="Pira H."/>
            <person name="Risdian C."/>
            <person name="Wink J."/>
        </authorList>
    </citation>
    <scope>NUCLEOTIDE SEQUENCE [LARGE SCALE GENOMIC DNA]</scope>
    <source>
        <strain evidence="3 4">WH53</strain>
    </source>
</reference>
<dbReference type="RefSeq" id="WP_215821979.1">
    <property type="nucleotide sequence ID" value="NZ_JAGSOY010000097.1"/>
</dbReference>
<evidence type="ECO:0000259" key="2">
    <source>
        <dbReference type="Pfam" id="PF17948"/>
    </source>
</evidence>
<dbReference type="EMBL" id="JAGSOY010000097">
    <property type="protein sequence ID" value="MBU2713694.1"/>
    <property type="molecule type" value="Genomic_DNA"/>
</dbReference>
<feature type="domain" description="DnaT DNA-binding" evidence="2">
    <location>
        <begin position="204"/>
        <end position="271"/>
    </location>
</feature>
<dbReference type="Proteomes" id="UP000690515">
    <property type="component" value="Unassembled WGS sequence"/>
</dbReference>
<name>A0ABS5ZHZ6_9GAMM</name>
<dbReference type="Pfam" id="PF13730">
    <property type="entry name" value="HTH_36"/>
    <property type="match status" value="1"/>
</dbReference>
<evidence type="ECO:0000313" key="4">
    <source>
        <dbReference type="Proteomes" id="UP000690515"/>
    </source>
</evidence>
<feature type="compositionally biased region" description="Basic and acidic residues" evidence="1">
    <location>
        <begin position="96"/>
        <end position="110"/>
    </location>
</feature>
<feature type="compositionally biased region" description="Basic and acidic residues" evidence="1">
    <location>
        <begin position="159"/>
        <end position="182"/>
    </location>
</feature>
<proteinExistence type="predicted"/>
<evidence type="ECO:0000313" key="3">
    <source>
        <dbReference type="EMBL" id="MBU2713694.1"/>
    </source>
</evidence>
<feature type="region of interest" description="Disordered" evidence="1">
    <location>
        <begin position="88"/>
        <end position="209"/>
    </location>
</feature>
<keyword evidence="4" id="KW-1185">Reference proteome</keyword>
<accession>A0ABS5ZHZ6</accession>
<sequence length="325" mass="36378">MSVKAINWAFELGLQPATKLVLLALADQANDEGVCWPSMSTIAKKTSCSTTTARRHIQLLEKMQLLISTNRERSNGSCSSNQYQLFIGKEPVNPDDSPKSDPESGSDQKSDGLPAKSSSEAPANLRGAKSSPLQFDRGTLSPVTGPEPPIETTTTASAREAENRSPKVKQKKPERDPREHPIFQRGKNQDQNPEPPVKNKPGKSMTDDWEPDWERVQASSVRAGIDPVFATLCVDEFVLYWSARPEVKHPCWTARFIQHLIDQWPRYQSRQHRTDQVENALNEKAAARIKIINQEAQTMEVNHAINSTAHTENAAFIERLTDTDW</sequence>
<evidence type="ECO:0000256" key="1">
    <source>
        <dbReference type="SAM" id="MobiDB-lite"/>
    </source>
</evidence>
<dbReference type="InterPro" id="IPR040480">
    <property type="entry name" value="DnaT_DNA_bind"/>
</dbReference>
<dbReference type="InterPro" id="IPR036388">
    <property type="entry name" value="WH-like_DNA-bd_sf"/>
</dbReference>
<gene>
    <name evidence="3" type="ORF">KCG35_21775</name>
</gene>
<organism evidence="3 4">
    <name type="scientific">Zooshikella harenae</name>
    <dbReference type="NCBI Taxonomy" id="2827238"/>
    <lineage>
        <taxon>Bacteria</taxon>
        <taxon>Pseudomonadati</taxon>
        <taxon>Pseudomonadota</taxon>
        <taxon>Gammaproteobacteria</taxon>
        <taxon>Oceanospirillales</taxon>
        <taxon>Zooshikellaceae</taxon>
        <taxon>Zooshikella</taxon>
    </lineage>
</organism>
<dbReference type="Gene3D" id="1.10.10.10">
    <property type="entry name" value="Winged helix-like DNA-binding domain superfamily/Winged helix DNA-binding domain"/>
    <property type="match status" value="1"/>
</dbReference>
<dbReference type="Pfam" id="PF17948">
    <property type="entry name" value="DnaT"/>
    <property type="match status" value="1"/>
</dbReference>
<dbReference type="Gene3D" id="1.10.8.1180">
    <property type="match status" value="1"/>
</dbReference>